<gene>
    <name evidence="5" type="ORF">COT27_00345</name>
</gene>
<dbReference type="Proteomes" id="UP000230586">
    <property type="component" value="Unassembled WGS sequence"/>
</dbReference>
<keyword evidence="2" id="KW-0547">Nucleotide-binding</keyword>
<comment type="similarity">
    <text evidence="1">Belongs to the PEP-utilizing enzyme family.</text>
</comment>
<comment type="caution">
    <text evidence="5">The sequence shown here is derived from an EMBL/GenBank/DDBJ whole genome shotgun (WGS) entry which is preliminary data.</text>
</comment>
<keyword evidence="5" id="KW-0670">Pyruvate</keyword>
<evidence type="ECO:0000256" key="2">
    <source>
        <dbReference type="ARBA" id="ARBA00022741"/>
    </source>
</evidence>
<evidence type="ECO:0000313" key="6">
    <source>
        <dbReference type="Proteomes" id="UP000230586"/>
    </source>
</evidence>
<dbReference type="InterPro" id="IPR008279">
    <property type="entry name" value="PEP-util_enz_mobile_dom"/>
</dbReference>
<dbReference type="GO" id="GO:0008986">
    <property type="term" value="F:pyruvate, water dikinase activity"/>
    <property type="evidence" value="ECO:0007669"/>
    <property type="project" value="InterPro"/>
</dbReference>
<protein>
    <submittedName>
        <fullName evidence="5">Phosphoenolpyruvate synthase</fullName>
    </submittedName>
</protein>
<evidence type="ECO:0000256" key="1">
    <source>
        <dbReference type="ARBA" id="ARBA00007837"/>
    </source>
</evidence>
<reference evidence="6" key="1">
    <citation type="submission" date="2017-09" db="EMBL/GenBank/DDBJ databases">
        <title>Depth-based differentiation of microbial function through sediment-hosted aquifers and enrichment of novel symbionts in the deep terrestrial subsurface.</title>
        <authorList>
            <person name="Probst A.J."/>
            <person name="Ladd B."/>
            <person name="Jarett J.K."/>
            <person name="Geller-Mcgrath D.E."/>
            <person name="Sieber C.M.K."/>
            <person name="Emerson J.B."/>
            <person name="Anantharaman K."/>
            <person name="Thomas B.C."/>
            <person name="Malmstrom R."/>
            <person name="Stieglmeier M."/>
            <person name="Klingl A."/>
            <person name="Woyke T."/>
            <person name="Ryan C.M."/>
            <person name="Banfield J.F."/>
        </authorList>
    </citation>
    <scope>NUCLEOTIDE SEQUENCE [LARGE SCALE GENOMIC DNA]</scope>
</reference>
<dbReference type="Gene3D" id="3.50.30.10">
    <property type="entry name" value="Phosphohistidine domain"/>
    <property type="match status" value="1"/>
</dbReference>
<name>A0A2M6XTJ7_9BACT</name>
<dbReference type="PANTHER" id="PTHR43030:SF1">
    <property type="entry name" value="PHOSPHOENOLPYRUVATE SYNTHASE"/>
    <property type="match status" value="1"/>
</dbReference>
<accession>A0A2M6XTJ7</accession>
<dbReference type="InterPro" id="IPR036637">
    <property type="entry name" value="Phosphohistidine_dom_sf"/>
</dbReference>
<evidence type="ECO:0000256" key="3">
    <source>
        <dbReference type="ARBA" id="ARBA00022840"/>
    </source>
</evidence>
<feature type="non-terminal residue" evidence="5">
    <location>
        <position position="1"/>
    </location>
</feature>
<dbReference type="GO" id="GO:0005524">
    <property type="term" value="F:ATP binding"/>
    <property type="evidence" value="ECO:0007669"/>
    <property type="project" value="UniProtKB-KW"/>
</dbReference>
<dbReference type="EMBL" id="PEXX01000006">
    <property type="protein sequence ID" value="PIU10954.1"/>
    <property type="molecule type" value="Genomic_DNA"/>
</dbReference>
<dbReference type="PANTHER" id="PTHR43030">
    <property type="entry name" value="PHOSPHOENOLPYRUVATE SYNTHASE"/>
    <property type="match status" value="1"/>
</dbReference>
<feature type="domain" description="PEP-utilising enzyme mobile" evidence="4">
    <location>
        <begin position="65"/>
        <end position="133"/>
    </location>
</feature>
<proteinExistence type="inferred from homology"/>
<evidence type="ECO:0000313" key="5">
    <source>
        <dbReference type="EMBL" id="PIU10954.1"/>
    </source>
</evidence>
<keyword evidence="3" id="KW-0067">ATP-binding</keyword>
<sequence>YVYVEKEDKEKVYVDKKLIDTIYGEFYDVQDKNIKIIKGYATFGGRVVGRVYNLASSCESEPGRNFILVTGMTHPKDIMLVKKSKAIITDHGGVLSHAAIVSREMKKPCIISTKIATKVLKDGDLVEVNANQGIVKRLNT</sequence>
<dbReference type="SUPFAM" id="SSF52009">
    <property type="entry name" value="Phosphohistidine domain"/>
    <property type="match status" value="1"/>
</dbReference>
<organism evidence="5 6">
    <name type="scientific">Candidatus Kuenenbacteria bacterium CG08_land_8_20_14_0_20_37_23</name>
    <dbReference type="NCBI Taxonomy" id="1974617"/>
    <lineage>
        <taxon>Bacteria</taxon>
        <taxon>Candidatus Kueneniibacteriota</taxon>
    </lineage>
</organism>
<dbReference type="InterPro" id="IPR006319">
    <property type="entry name" value="PEP_synth"/>
</dbReference>
<evidence type="ECO:0000259" key="4">
    <source>
        <dbReference type="Pfam" id="PF00391"/>
    </source>
</evidence>
<dbReference type="Pfam" id="PF00391">
    <property type="entry name" value="PEP-utilizers"/>
    <property type="match status" value="1"/>
</dbReference>
<dbReference type="AlphaFoldDB" id="A0A2M6XTJ7"/>